<reference evidence="2 3" key="1">
    <citation type="submission" date="2016-07" db="EMBL/GenBank/DDBJ databases">
        <title>Pervasive Adenine N6-methylation of Active Genes in Fungi.</title>
        <authorList>
            <consortium name="DOE Joint Genome Institute"/>
            <person name="Mondo S.J."/>
            <person name="Dannebaum R.O."/>
            <person name="Kuo R.C."/>
            <person name="Labutti K."/>
            <person name="Haridas S."/>
            <person name="Kuo A."/>
            <person name="Salamov A."/>
            <person name="Ahrendt S.R."/>
            <person name="Lipzen A."/>
            <person name="Sullivan W."/>
            <person name="Andreopoulos W.B."/>
            <person name="Clum A."/>
            <person name="Lindquist E."/>
            <person name="Daum C."/>
            <person name="Ramamoorthy G.K."/>
            <person name="Gryganskyi A."/>
            <person name="Culley D."/>
            <person name="Magnuson J.K."/>
            <person name="James T.Y."/>
            <person name="O'Malley M.A."/>
            <person name="Stajich J.E."/>
            <person name="Spatafora J.W."/>
            <person name="Visel A."/>
            <person name="Grigoriev I.V."/>
        </authorList>
    </citation>
    <scope>NUCLEOTIDE SEQUENCE [LARGE SCALE GENOMIC DNA]</scope>
    <source>
        <strain evidence="2 3">PL171</strain>
    </source>
</reference>
<evidence type="ECO:0000256" key="1">
    <source>
        <dbReference type="SAM" id="MobiDB-lite"/>
    </source>
</evidence>
<name>A0A1Y2H9T4_9FUNG</name>
<organism evidence="2 3">
    <name type="scientific">Catenaria anguillulae PL171</name>
    <dbReference type="NCBI Taxonomy" id="765915"/>
    <lineage>
        <taxon>Eukaryota</taxon>
        <taxon>Fungi</taxon>
        <taxon>Fungi incertae sedis</taxon>
        <taxon>Blastocladiomycota</taxon>
        <taxon>Blastocladiomycetes</taxon>
        <taxon>Blastocladiales</taxon>
        <taxon>Catenariaceae</taxon>
        <taxon>Catenaria</taxon>
    </lineage>
</organism>
<protein>
    <submittedName>
        <fullName evidence="2">Uncharacterized protein</fullName>
    </submittedName>
</protein>
<evidence type="ECO:0000313" key="3">
    <source>
        <dbReference type="Proteomes" id="UP000193411"/>
    </source>
</evidence>
<sequence length="422" mass="45132">MGGKSKLGGGGTTWSTAGSGGKKKPIKSKNKTNAQKPSTGAEATTGSGCAPTGASSQDQAVSTTLTTTANGNGDRVSTNHNDCSSAAQATAPATAALPATGLELIGKVVVFKHDPLSRGNPRIHPPPKPTLNPRKYLLFDSPPHYANWTLANTLSDDHSVLVITHDLILHLAVGREVSYYVWDDFGGFMQYERKHRIKSIRECVIQNSYLLHVGKRDVETVMSLHDPTHVLTQLAGMVCVPGGTLYEKGRKSRAFAGLVGRVLKLRPEYMVMARSVDNPTERPSLLRDPAKTLLLPRATTYESAVAAARPDDVVVHLTEGYIAPCATLVFASVLDRDMIPLPVVIGSSVQFCIPPPKGSGMDANEHGAVVELDDRQSVLDMVAFAEHLRAKARHTHNHRALDSDGSEADYSDLGLAVPLAAD</sequence>
<feature type="compositionally biased region" description="Polar residues" evidence="1">
    <location>
        <begin position="32"/>
        <end position="61"/>
    </location>
</feature>
<evidence type="ECO:0000313" key="2">
    <source>
        <dbReference type="EMBL" id="ORZ30691.1"/>
    </source>
</evidence>
<dbReference type="AlphaFoldDB" id="A0A1Y2H9T4"/>
<feature type="compositionally biased region" description="Basic residues" evidence="1">
    <location>
        <begin position="21"/>
        <end position="30"/>
    </location>
</feature>
<dbReference type="EMBL" id="MCFL01000076">
    <property type="protein sequence ID" value="ORZ30691.1"/>
    <property type="molecule type" value="Genomic_DNA"/>
</dbReference>
<gene>
    <name evidence="2" type="ORF">BCR44DRAFT_60859</name>
</gene>
<feature type="region of interest" description="Disordered" evidence="1">
    <location>
        <begin position="1"/>
        <end position="61"/>
    </location>
</feature>
<keyword evidence="3" id="KW-1185">Reference proteome</keyword>
<comment type="caution">
    <text evidence="2">The sequence shown here is derived from an EMBL/GenBank/DDBJ whole genome shotgun (WGS) entry which is preliminary data.</text>
</comment>
<accession>A0A1Y2H9T4</accession>
<dbReference type="Proteomes" id="UP000193411">
    <property type="component" value="Unassembled WGS sequence"/>
</dbReference>
<proteinExistence type="predicted"/>
<feature type="compositionally biased region" description="Gly residues" evidence="1">
    <location>
        <begin position="1"/>
        <end position="12"/>
    </location>
</feature>